<proteinExistence type="inferred from homology"/>
<dbReference type="SMART" id="SM00829">
    <property type="entry name" value="PKS_ER"/>
    <property type="match status" value="1"/>
</dbReference>
<comment type="similarity">
    <text evidence="2">Belongs to the zinc-containing alcohol dehydrogenase family. Quinone oxidoreductase subfamily.</text>
</comment>
<feature type="compositionally biased region" description="Low complexity" evidence="13">
    <location>
        <begin position="21"/>
        <end position="30"/>
    </location>
</feature>
<evidence type="ECO:0000256" key="6">
    <source>
        <dbReference type="ARBA" id="ARBA00022946"/>
    </source>
</evidence>
<evidence type="ECO:0000313" key="15">
    <source>
        <dbReference type="EMBL" id="KAH7032116.1"/>
    </source>
</evidence>
<dbReference type="Gene3D" id="3.90.180.10">
    <property type="entry name" value="Medium-chain alcohol dehydrogenases, catalytic domain"/>
    <property type="match status" value="1"/>
</dbReference>
<evidence type="ECO:0000256" key="7">
    <source>
        <dbReference type="ARBA" id="ARBA00023002"/>
    </source>
</evidence>
<dbReference type="InterPro" id="IPR013154">
    <property type="entry name" value="ADH-like_N"/>
</dbReference>
<name>A0ABQ8FWW2_9PEZI</name>
<comment type="catalytic activity">
    <reaction evidence="12">
        <text>a 2,3-saturated acyl-[ACP] + NADP(+) = a (2E)-enoyl-[ACP] + NADPH + H(+)</text>
        <dbReference type="Rhea" id="RHEA:22564"/>
        <dbReference type="Rhea" id="RHEA-COMP:9925"/>
        <dbReference type="Rhea" id="RHEA-COMP:9926"/>
        <dbReference type="ChEBI" id="CHEBI:15378"/>
        <dbReference type="ChEBI" id="CHEBI:57783"/>
        <dbReference type="ChEBI" id="CHEBI:58349"/>
        <dbReference type="ChEBI" id="CHEBI:78784"/>
        <dbReference type="ChEBI" id="CHEBI:78785"/>
        <dbReference type="EC" id="1.3.1.104"/>
    </reaction>
</comment>
<evidence type="ECO:0000259" key="14">
    <source>
        <dbReference type="SMART" id="SM00829"/>
    </source>
</evidence>
<dbReference type="EMBL" id="JAGTJR010000041">
    <property type="protein sequence ID" value="KAH7032116.1"/>
    <property type="molecule type" value="Genomic_DNA"/>
</dbReference>
<evidence type="ECO:0000256" key="9">
    <source>
        <dbReference type="ARBA" id="ARBA00023128"/>
    </source>
</evidence>
<keyword evidence="4" id="KW-0276">Fatty acid metabolism</keyword>
<protein>
    <recommendedName>
        <fullName evidence="11">enoyl-[acyl-carrier-protein] reductase</fullName>
        <ecNumber evidence="11">1.3.1.104</ecNumber>
    </recommendedName>
</protein>
<feature type="region of interest" description="Disordered" evidence="13">
    <location>
        <begin position="1"/>
        <end position="44"/>
    </location>
</feature>
<feature type="domain" description="Enoyl reductase (ER)" evidence="14">
    <location>
        <begin position="51"/>
        <end position="394"/>
    </location>
</feature>
<accession>A0ABQ8FWW2</accession>
<feature type="compositionally biased region" description="Polar residues" evidence="13">
    <location>
        <begin position="31"/>
        <end position="44"/>
    </location>
</feature>
<comment type="caution">
    <text evidence="15">The sequence shown here is derived from an EMBL/GenBank/DDBJ whole genome shotgun (WGS) entry which is preliminary data.</text>
</comment>
<evidence type="ECO:0000256" key="10">
    <source>
        <dbReference type="ARBA" id="ARBA00023160"/>
    </source>
</evidence>
<dbReference type="InterPro" id="IPR020843">
    <property type="entry name" value="ER"/>
</dbReference>
<dbReference type="SUPFAM" id="SSF50129">
    <property type="entry name" value="GroES-like"/>
    <property type="match status" value="1"/>
</dbReference>
<evidence type="ECO:0000256" key="8">
    <source>
        <dbReference type="ARBA" id="ARBA00023098"/>
    </source>
</evidence>
<keyword evidence="9" id="KW-0496">Mitochondrion</keyword>
<comment type="subcellular location">
    <subcellularLocation>
        <location evidence="1">Mitochondrion</location>
    </subcellularLocation>
</comment>
<dbReference type="Gene3D" id="3.40.50.720">
    <property type="entry name" value="NAD(P)-binding Rossmann-like Domain"/>
    <property type="match status" value="1"/>
</dbReference>
<sequence>MQSQGIKLSSARPPSAPSPPASSAKMSTPSITMTFGQHSTDPSSVVQVHRGRLGQYDALEPNEVLVAFLVSPVNPQDLAVIAGRYPVQPSFHHPPASGHAPIPGYDGAARVLRVGCNVEADVVSPGDLVIPARHGVGTWRAHAKLPADALVRVPASLAPTAAAMLRMAFCPAYLLLEDHRDAAGRALRPGDWIVLNAAGGAIARLLVQFARMRGCRTLGVVRDASVFLEQGGRGAAGRPDVVVSEAELAARGAEVDPRVKAAVQGGQFVLALDAVFGEAGERAANLLAPGGVFVAYGFMGGTDSASMQLTPELLFWKHIMFRNFRLSDAMARRSKEEQRRLFEWFAQLVEDGTIIPPPVEEVGLGGKGASLEDTVKKALDRASGKAARRNKQVFVYDAM</sequence>
<evidence type="ECO:0000313" key="16">
    <source>
        <dbReference type="Proteomes" id="UP000774617"/>
    </source>
</evidence>
<keyword evidence="3" id="KW-0444">Lipid biosynthesis</keyword>
<dbReference type="InterPro" id="IPR036291">
    <property type="entry name" value="NAD(P)-bd_dom_sf"/>
</dbReference>
<keyword evidence="7" id="KW-0560">Oxidoreductase</keyword>
<dbReference type="InterPro" id="IPR011032">
    <property type="entry name" value="GroES-like_sf"/>
</dbReference>
<evidence type="ECO:0000256" key="1">
    <source>
        <dbReference type="ARBA" id="ARBA00004173"/>
    </source>
</evidence>
<evidence type="ECO:0000256" key="12">
    <source>
        <dbReference type="ARBA" id="ARBA00048843"/>
    </source>
</evidence>
<keyword evidence="16" id="KW-1185">Reference proteome</keyword>
<dbReference type="EC" id="1.3.1.104" evidence="11"/>
<evidence type="ECO:0000256" key="5">
    <source>
        <dbReference type="ARBA" id="ARBA00022857"/>
    </source>
</evidence>
<evidence type="ECO:0000256" key="4">
    <source>
        <dbReference type="ARBA" id="ARBA00022832"/>
    </source>
</evidence>
<evidence type="ECO:0000256" key="3">
    <source>
        <dbReference type="ARBA" id="ARBA00022516"/>
    </source>
</evidence>
<dbReference type="SUPFAM" id="SSF51735">
    <property type="entry name" value="NAD(P)-binding Rossmann-fold domains"/>
    <property type="match status" value="1"/>
</dbReference>
<dbReference type="PANTHER" id="PTHR43981">
    <property type="entry name" value="ENOYL-[ACYL-CARRIER-PROTEIN] REDUCTASE, MITOCHONDRIAL"/>
    <property type="match status" value="1"/>
</dbReference>
<dbReference type="Proteomes" id="UP000774617">
    <property type="component" value="Unassembled WGS sequence"/>
</dbReference>
<dbReference type="CDD" id="cd08290">
    <property type="entry name" value="ETR"/>
    <property type="match status" value="1"/>
</dbReference>
<keyword evidence="10" id="KW-0275">Fatty acid biosynthesis</keyword>
<evidence type="ECO:0000256" key="11">
    <source>
        <dbReference type="ARBA" id="ARBA00038963"/>
    </source>
</evidence>
<evidence type="ECO:0000256" key="2">
    <source>
        <dbReference type="ARBA" id="ARBA00010371"/>
    </source>
</evidence>
<keyword evidence="8" id="KW-0443">Lipid metabolism</keyword>
<dbReference type="InterPro" id="IPR051034">
    <property type="entry name" value="Mito_Enoyl-ACP_Reductase"/>
</dbReference>
<evidence type="ECO:0000256" key="13">
    <source>
        <dbReference type="SAM" id="MobiDB-lite"/>
    </source>
</evidence>
<dbReference type="PANTHER" id="PTHR43981:SF2">
    <property type="entry name" value="ENOYL-[ACYL-CARRIER-PROTEIN] REDUCTASE, MITOCHONDRIAL"/>
    <property type="match status" value="1"/>
</dbReference>
<keyword evidence="5" id="KW-0521">NADP</keyword>
<keyword evidence="6" id="KW-0809">Transit peptide</keyword>
<dbReference type="Pfam" id="PF08240">
    <property type="entry name" value="ADH_N"/>
    <property type="match status" value="1"/>
</dbReference>
<organism evidence="15 16">
    <name type="scientific">Macrophomina phaseolina</name>
    <dbReference type="NCBI Taxonomy" id="35725"/>
    <lineage>
        <taxon>Eukaryota</taxon>
        <taxon>Fungi</taxon>
        <taxon>Dikarya</taxon>
        <taxon>Ascomycota</taxon>
        <taxon>Pezizomycotina</taxon>
        <taxon>Dothideomycetes</taxon>
        <taxon>Dothideomycetes incertae sedis</taxon>
        <taxon>Botryosphaeriales</taxon>
        <taxon>Botryosphaeriaceae</taxon>
        <taxon>Macrophomina</taxon>
    </lineage>
</organism>
<gene>
    <name evidence="15" type="ORF">B0J12DRAFT_680625</name>
</gene>
<reference evidence="15 16" key="1">
    <citation type="journal article" date="2021" name="Nat. Commun.">
        <title>Genetic determinants of endophytism in the Arabidopsis root mycobiome.</title>
        <authorList>
            <person name="Mesny F."/>
            <person name="Miyauchi S."/>
            <person name="Thiergart T."/>
            <person name="Pickel B."/>
            <person name="Atanasova L."/>
            <person name="Karlsson M."/>
            <person name="Huettel B."/>
            <person name="Barry K.W."/>
            <person name="Haridas S."/>
            <person name="Chen C."/>
            <person name="Bauer D."/>
            <person name="Andreopoulos W."/>
            <person name="Pangilinan J."/>
            <person name="LaButti K."/>
            <person name="Riley R."/>
            <person name="Lipzen A."/>
            <person name="Clum A."/>
            <person name="Drula E."/>
            <person name="Henrissat B."/>
            <person name="Kohler A."/>
            <person name="Grigoriev I.V."/>
            <person name="Martin F.M."/>
            <person name="Hacquard S."/>
        </authorList>
    </citation>
    <scope>NUCLEOTIDE SEQUENCE [LARGE SCALE GENOMIC DNA]</scope>
    <source>
        <strain evidence="15 16">MPI-SDFR-AT-0080</strain>
    </source>
</reference>